<accession>A0A3P7IQP8</accession>
<proteinExistence type="predicted"/>
<protein>
    <submittedName>
        <fullName evidence="1">Uncharacterized protein</fullName>
    </submittedName>
</protein>
<reference evidence="1 2" key="1">
    <citation type="submission" date="2018-11" db="EMBL/GenBank/DDBJ databases">
        <authorList>
            <consortium name="Pathogen Informatics"/>
        </authorList>
    </citation>
    <scope>NUCLEOTIDE SEQUENCE [LARGE SCALE GENOMIC DNA]</scope>
</reference>
<dbReference type="EMBL" id="UYYB01095082">
    <property type="protein sequence ID" value="VDM75241.1"/>
    <property type="molecule type" value="Genomic_DNA"/>
</dbReference>
<sequence>MNPHIPVASLLAGSSTVPSLVVELEAVVQHPVAGMDLEEHLRTMIGAITRCGAGATGAGAGGGIGGGGSVATNTCGGCVCTKICGNGAG</sequence>
<evidence type="ECO:0000313" key="2">
    <source>
        <dbReference type="Proteomes" id="UP000270094"/>
    </source>
</evidence>
<evidence type="ECO:0000313" key="1">
    <source>
        <dbReference type="EMBL" id="VDM75241.1"/>
    </source>
</evidence>
<dbReference type="AlphaFoldDB" id="A0A3P7IQP8"/>
<name>A0A3P7IQP8_STRVU</name>
<dbReference type="Proteomes" id="UP000270094">
    <property type="component" value="Unassembled WGS sequence"/>
</dbReference>
<gene>
    <name evidence="1" type="ORF">SVUK_LOCUS10239</name>
</gene>
<keyword evidence="2" id="KW-1185">Reference proteome</keyword>
<organism evidence="1 2">
    <name type="scientific">Strongylus vulgaris</name>
    <name type="common">Blood worm</name>
    <dbReference type="NCBI Taxonomy" id="40348"/>
    <lineage>
        <taxon>Eukaryota</taxon>
        <taxon>Metazoa</taxon>
        <taxon>Ecdysozoa</taxon>
        <taxon>Nematoda</taxon>
        <taxon>Chromadorea</taxon>
        <taxon>Rhabditida</taxon>
        <taxon>Rhabditina</taxon>
        <taxon>Rhabditomorpha</taxon>
        <taxon>Strongyloidea</taxon>
        <taxon>Strongylidae</taxon>
        <taxon>Strongylus</taxon>
    </lineage>
</organism>